<name>A0AAW2Z7I3_9EUKA</name>
<accession>A0AAW2Z7I3</accession>
<comment type="caution">
    <text evidence="2">The sequence shown here is derived from an EMBL/GenBank/DDBJ whole genome shotgun (WGS) entry which is preliminary data.</text>
</comment>
<dbReference type="SUPFAM" id="SSF81383">
    <property type="entry name" value="F-box domain"/>
    <property type="match status" value="1"/>
</dbReference>
<feature type="compositionally biased region" description="Acidic residues" evidence="1">
    <location>
        <begin position="404"/>
        <end position="423"/>
    </location>
</feature>
<dbReference type="EMBL" id="JAOPGA020001138">
    <property type="protein sequence ID" value="KAL0485420.1"/>
    <property type="molecule type" value="Genomic_DNA"/>
</dbReference>
<proteinExistence type="predicted"/>
<gene>
    <name evidence="2" type="ORF">AKO1_011762</name>
</gene>
<evidence type="ECO:0000256" key="1">
    <source>
        <dbReference type="SAM" id="MobiDB-lite"/>
    </source>
</evidence>
<keyword evidence="3" id="KW-1185">Reference proteome</keyword>
<feature type="compositionally biased region" description="Acidic residues" evidence="1">
    <location>
        <begin position="433"/>
        <end position="457"/>
    </location>
</feature>
<reference evidence="2 3" key="1">
    <citation type="submission" date="2024-03" db="EMBL/GenBank/DDBJ databases">
        <title>The Acrasis kona genome and developmental transcriptomes reveal deep origins of eukaryotic multicellular pathways.</title>
        <authorList>
            <person name="Sheikh S."/>
            <person name="Fu C.-J."/>
            <person name="Brown M.W."/>
            <person name="Baldauf S.L."/>
        </authorList>
    </citation>
    <scope>NUCLEOTIDE SEQUENCE [LARGE SCALE GENOMIC DNA]</scope>
    <source>
        <strain evidence="2 3">ATCC MYA-3509</strain>
    </source>
</reference>
<feature type="region of interest" description="Disordered" evidence="1">
    <location>
        <begin position="391"/>
        <end position="503"/>
    </location>
</feature>
<feature type="compositionally biased region" description="Basic and acidic residues" evidence="1">
    <location>
        <begin position="479"/>
        <end position="490"/>
    </location>
</feature>
<sequence length="503" mass="58059">MKRRILEDDDEEPSPKKLKYTSTAPTIDLDCILNICTYSEPLDIFVGISRVCKQWNNVLGMSGFWYLLYHNFFKLQQSDGINHEPQDNNENLWRSRFKMRYESCVFLDPDRAIQQSRAKLGQLCETKIKWTQVKQIAKELNHLSYKHFALKEIKNHMSMIVTKIEPGSSFDWFLERPHSLFLLNFPKAFYDNSQSLSEVSIVLYGPTLNEITVVMKIDLDASYVQLKYKLKCADENVEVSEDYNEKDIFLIYNEEEDRGRKEVKIDKKSIHKLIRNLFGSDYKITQPIKVLDDSDSDHDDDDQDHFVQDHFLFLRILIKLFSSKPIQSLDYDEESKPQVFANLLTRVNDALDVLQTNDAETLFEDDEADEQDDPLTAEDISFIVPDTEPTVVKQKSKNTSTTIVDDDSDSEGSISVDDEDEEVDAKPNATEIISDEEELTDQDNGDMEDEFDVSGDESDTKALVVTESVESDNEGYSDQQREDDSDNGREESEEEGINFDDSE</sequence>
<protein>
    <submittedName>
        <fullName evidence="2">Replicase polyprotein</fullName>
    </submittedName>
</protein>
<feature type="compositionally biased region" description="Acidic residues" evidence="1">
    <location>
        <begin position="491"/>
        <end position="503"/>
    </location>
</feature>
<feature type="compositionally biased region" description="Acidic residues" evidence="1">
    <location>
        <begin position="469"/>
        <end position="478"/>
    </location>
</feature>
<organism evidence="2 3">
    <name type="scientific">Acrasis kona</name>
    <dbReference type="NCBI Taxonomy" id="1008807"/>
    <lineage>
        <taxon>Eukaryota</taxon>
        <taxon>Discoba</taxon>
        <taxon>Heterolobosea</taxon>
        <taxon>Tetramitia</taxon>
        <taxon>Eutetramitia</taxon>
        <taxon>Acrasidae</taxon>
        <taxon>Acrasis</taxon>
    </lineage>
</organism>
<dbReference type="InterPro" id="IPR036047">
    <property type="entry name" value="F-box-like_dom_sf"/>
</dbReference>
<evidence type="ECO:0000313" key="3">
    <source>
        <dbReference type="Proteomes" id="UP001431209"/>
    </source>
</evidence>
<evidence type="ECO:0000313" key="2">
    <source>
        <dbReference type="EMBL" id="KAL0485420.1"/>
    </source>
</evidence>
<dbReference type="Proteomes" id="UP001431209">
    <property type="component" value="Unassembled WGS sequence"/>
</dbReference>
<dbReference type="AlphaFoldDB" id="A0AAW2Z7I3"/>